<keyword evidence="3" id="KW-1185">Reference proteome</keyword>
<name>A0A5B8VW22_9SPHI</name>
<dbReference type="SUPFAM" id="SSF101874">
    <property type="entry name" value="YceI-like"/>
    <property type="match status" value="1"/>
</dbReference>
<dbReference type="EMBL" id="CP042437">
    <property type="protein sequence ID" value="QEC75082.1"/>
    <property type="molecule type" value="Genomic_DNA"/>
</dbReference>
<dbReference type="OrthoDB" id="9794147at2"/>
<proteinExistence type="predicted"/>
<evidence type="ECO:0000259" key="1">
    <source>
        <dbReference type="SMART" id="SM00867"/>
    </source>
</evidence>
<dbReference type="PANTHER" id="PTHR34406:SF1">
    <property type="entry name" value="PROTEIN YCEI"/>
    <property type="match status" value="1"/>
</dbReference>
<dbReference type="KEGG" id="mgk:FSB76_03640"/>
<dbReference type="Proteomes" id="UP000321362">
    <property type="component" value="Chromosome"/>
</dbReference>
<dbReference type="PANTHER" id="PTHR34406">
    <property type="entry name" value="PROTEIN YCEI"/>
    <property type="match status" value="1"/>
</dbReference>
<dbReference type="AlphaFoldDB" id="A0A5B8VW22"/>
<organism evidence="2 3">
    <name type="scientific">Mucilaginibacter ginsenosidivorax</name>
    <dbReference type="NCBI Taxonomy" id="862126"/>
    <lineage>
        <taxon>Bacteria</taxon>
        <taxon>Pseudomonadati</taxon>
        <taxon>Bacteroidota</taxon>
        <taxon>Sphingobacteriia</taxon>
        <taxon>Sphingobacteriales</taxon>
        <taxon>Sphingobacteriaceae</taxon>
        <taxon>Mucilaginibacter</taxon>
    </lineage>
</organism>
<dbReference type="Pfam" id="PF04264">
    <property type="entry name" value="YceI"/>
    <property type="match status" value="1"/>
</dbReference>
<evidence type="ECO:0000313" key="2">
    <source>
        <dbReference type="EMBL" id="QEC75082.1"/>
    </source>
</evidence>
<sequence>MKKITYSLIILLVISLSAFALSLVTYKVKSPYEVKFEGGRISGKFETLKANIQFDKADPGQSKISASIDVESIATGFFIKNNHAKDALDADNHPTITFSSTAVSKNGNAYQAVGNLNMKGVTKPVTIHFTFDDKGNEGIFKGNFKVKPKDFNITRNGSPDELTISLTVPVSKG</sequence>
<feature type="domain" description="Lipid/polyisoprenoid-binding YceI-like" evidence="1">
    <location>
        <begin position="25"/>
        <end position="171"/>
    </location>
</feature>
<dbReference type="RefSeq" id="WP_147052237.1">
    <property type="nucleotide sequence ID" value="NZ_CP042437.1"/>
</dbReference>
<dbReference type="Gene3D" id="2.40.128.110">
    <property type="entry name" value="Lipid/polyisoprenoid-binding, YceI-like"/>
    <property type="match status" value="1"/>
</dbReference>
<dbReference type="InterPro" id="IPR007372">
    <property type="entry name" value="Lipid/polyisoprenoid-bd_YceI"/>
</dbReference>
<evidence type="ECO:0000313" key="3">
    <source>
        <dbReference type="Proteomes" id="UP000321362"/>
    </source>
</evidence>
<dbReference type="InterPro" id="IPR036761">
    <property type="entry name" value="TTHA0802/YceI-like_sf"/>
</dbReference>
<protein>
    <submittedName>
        <fullName evidence="2">YceI family protein</fullName>
    </submittedName>
</protein>
<dbReference type="SMART" id="SM00867">
    <property type="entry name" value="YceI"/>
    <property type="match status" value="1"/>
</dbReference>
<accession>A0A5B8VW22</accession>
<reference evidence="2 3" key="1">
    <citation type="journal article" date="2013" name="J. Microbiol.">
        <title>Mucilaginibacter ginsenosidivorax sp. nov., with ginsenoside converting activity isolated from sediment.</title>
        <authorList>
            <person name="Kim J.K."/>
            <person name="Choi T.E."/>
            <person name="Liu Q.M."/>
            <person name="Park H.Y."/>
            <person name="Yi T.H."/>
            <person name="Yoon M.H."/>
            <person name="Kim S.C."/>
            <person name="Im W.T."/>
        </authorList>
    </citation>
    <scope>NUCLEOTIDE SEQUENCE [LARGE SCALE GENOMIC DNA]</scope>
    <source>
        <strain evidence="2 3">KHI28</strain>
    </source>
</reference>
<gene>
    <name evidence="2" type="ORF">FSB76_03640</name>
</gene>